<organism evidence="1 2">
    <name type="scientific">Massarina eburnea CBS 473.64</name>
    <dbReference type="NCBI Taxonomy" id="1395130"/>
    <lineage>
        <taxon>Eukaryota</taxon>
        <taxon>Fungi</taxon>
        <taxon>Dikarya</taxon>
        <taxon>Ascomycota</taxon>
        <taxon>Pezizomycotina</taxon>
        <taxon>Dothideomycetes</taxon>
        <taxon>Pleosporomycetidae</taxon>
        <taxon>Pleosporales</taxon>
        <taxon>Massarineae</taxon>
        <taxon>Massarinaceae</taxon>
        <taxon>Massarina</taxon>
    </lineage>
</organism>
<reference evidence="1" key="1">
    <citation type="journal article" date="2020" name="Stud. Mycol.">
        <title>101 Dothideomycetes genomes: a test case for predicting lifestyles and emergence of pathogens.</title>
        <authorList>
            <person name="Haridas S."/>
            <person name="Albert R."/>
            <person name="Binder M."/>
            <person name="Bloem J."/>
            <person name="Labutti K."/>
            <person name="Salamov A."/>
            <person name="Andreopoulos B."/>
            <person name="Baker S."/>
            <person name="Barry K."/>
            <person name="Bills G."/>
            <person name="Bluhm B."/>
            <person name="Cannon C."/>
            <person name="Castanera R."/>
            <person name="Culley D."/>
            <person name="Daum C."/>
            <person name="Ezra D."/>
            <person name="Gonzalez J."/>
            <person name="Henrissat B."/>
            <person name="Kuo A."/>
            <person name="Liang C."/>
            <person name="Lipzen A."/>
            <person name="Lutzoni F."/>
            <person name="Magnuson J."/>
            <person name="Mondo S."/>
            <person name="Nolan M."/>
            <person name="Ohm R."/>
            <person name="Pangilinan J."/>
            <person name="Park H.-J."/>
            <person name="Ramirez L."/>
            <person name="Alfaro M."/>
            <person name="Sun H."/>
            <person name="Tritt A."/>
            <person name="Yoshinaga Y."/>
            <person name="Zwiers L.-H."/>
            <person name="Turgeon B."/>
            <person name="Goodwin S."/>
            <person name="Spatafora J."/>
            <person name="Crous P."/>
            <person name="Grigoriev I."/>
        </authorList>
    </citation>
    <scope>NUCLEOTIDE SEQUENCE</scope>
    <source>
        <strain evidence="1">CBS 473.64</strain>
    </source>
</reference>
<dbReference type="PANTHER" id="PTHR42085">
    <property type="entry name" value="F-BOX DOMAIN-CONTAINING PROTEIN"/>
    <property type="match status" value="1"/>
</dbReference>
<dbReference type="AlphaFoldDB" id="A0A6A6RWF7"/>
<dbReference type="InterPro" id="IPR038883">
    <property type="entry name" value="AN11006-like"/>
</dbReference>
<accession>A0A6A6RWF7</accession>
<proteinExistence type="predicted"/>
<keyword evidence="2" id="KW-1185">Reference proteome</keyword>
<evidence type="ECO:0000313" key="2">
    <source>
        <dbReference type="Proteomes" id="UP000799753"/>
    </source>
</evidence>
<name>A0A6A6RWF7_9PLEO</name>
<protein>
    <recommendedName>
        <fullName evidence="3">F-box domain-containing protein</fullName>
    </recommendedName>
</protein>
<dbReference type="Proteomes" id="UP000799753">
    <property type="component" value="Unassembled WGS sequence"/>
</dbReference>
<dbReference type="OrthoDB" id="5372935at2759"/>
<dbReference type="EMBL" id="MU006788">
    <property type="protein sequence ID" value="KAF2638773.1"/>
    <property type="molecule type" value="Genomic_DNA"/>
</dbReference>
<gene>
    <name evidence="1" type="ORF">P280DRAFT_404102</name>
</gene>
<dbReference type="PANTHER" id="PTHR42085:SF2">
    <property type="entry name" value="F-BOX DOMAIN-CONTAINING PROTEIN"/>
    <property type="match status" value="1"/>
</dbReference>
<sequence>MDLGGPDDHVSTPTAPAPALRPPFRFLALPYELRLRIYELLLVFPKTLDLDPVNSRTLIPALRLFFVSRQLHAEASRVFYSLNTFRIFPVHHRFFHTKYPLLSRLSATYRGYITKLELRLGPGWNKPPKGWAIDERASNRRRLRLADVLKVHMLKVFVDFDPASSEVFSGFRHKAGDEFYTTFCVELMGDLCVHLETINKVEFDAYPSVKKTSPLLKGLVKEAERRGLKILWGPERGWEKVVDVDLAGVLEKMGLEGL</sequence>
<evidence type="ECO:0008006" key="3">
    <source>
        <dbReference type="Google" id="ProtNLM"/>
    </source>
</evidence>
<evidence type="ECO:0000313" key="1">
    <source>
        <dbReference type="EMBL" id="KAF2638773.1"/>
    </source>
</evidence>